<evidence type="ECO:0008006" key="3">
    <source>
        <dbReference type="Google" id="ProtNLM"/>
    </source>
</evidence>
<organism evidence="1 2">
    <name type="scientific">Leuconostoc aquikimchii</name>
    <dbReference type="NCBI Taxonomy" id="3236804"/>
    <lineage>
        <taxon>Bacteria</taxon>
        <taxon>Bacillati</taxon>
        <taxon>Bacillota</taxon>
        <taxon>Bacilli</taxon>
        <taxon>Lactobacillales</taxon>
        <taxon>Lactobacillaceae</taxon>
        <taxon>Leuconostoc</taxon>
    </lineage>
</organism>
<reference evidence="1 2" key="1">
    <citation type="submission" date="2024-07" db="EMBL/GenBank/DDBJ databases">
        <authorList>
            <person name="Yun M."/>
        </authorList>
    </citation>
    <scope>NUCLEOTIDE SEQUENCE [LARGE SCALE GENOMIC DNA]</scope>
    <source>
        <strain evidence="1 2">MS01</strain>
    </source>
</reference>
<evidence type="ECO:0000313" key="1">
    <source>
        <dbReference type="EMBL" id="MEX0380463.1"/>
    </source>
</evidence>
<protein>
    <recommendedName>
        <fullName evidence="3">Minor capsid protein</fullName>
    </recommendedName>
</protein>
<dbReference type="RefSeq" id="WP_367973868.1">
    <property type="nucleotide sequence ID" value="NZ_JBFPEQ010000001.1"/>
</dbReference>
<proteinExistence type="predicted"/>
<accession>A0ABV3S1Y4</accession>
<comment type="caution">
    <text evidence="1">The sequence shown here is derived from an EMBL/GenBank/DDBJ whole genome shotgun (WGS) entry which is preliminary data.</text>
</comment>
<name>A0ABV3S1Y4_9LACO</name>
<gene>
    <name evidence="1" type="ORF">AB3K24_03745</name>
</gene>
<sequence length="127" mass="13927">MNDPFKKMGKALSRLYHDRVTIYGGKPVERNGATEIQDVVIISNYACKISLAKQQASDDGAFGTDSYDAKLFLDNDVKIPAGAILDVTDVNGNTTRYKRSSASYTAYASHQEVTMVRDEKATVKING</sequence>
<keyword evidence="2" id="KW-1185">Reference proteome</keyword>
<dbReference type="Proteomes" id="UP001556617">
    <property type="component" value="Unassembled WGS sequence"/>
</dbReference>
<evidence type="ECO:0000313" key="2">
    <source>
        <dbReference type="Proteomes" id="UP001556617"/>
    </source>
</evidence>
<dbReference type="EMBL" id="JBFPER010000001">
    <property type="protein sequence ID" value="MEX0380463.1"/>
    <property type="molecule type" value="Genomic_DNA"/>
</dbReference>